<feature type="domain" description="C3H1-type" evidence="6">
    <location>
        <begin position="263"/>
        <end position="290"/>
    </location>
</feature>
<dbReference type="PANTHER" id="PTHR36886">
    <property type="entry name" value="PROTEIN FRIGIDA-ESSENTIAL 1"/>
    <property type="match status" value="1"/>
</dbReference>
<feature type="compositionally biased region" description="Low complexity" evidence="5">
    <location>
        <begin position="152"/>
        <end position="161"/>
    </location>
</feature>
<feature type="region of interest" description="Disordered" evidence="5">
    <location>
        <begin position="405"/>
        <end position="437"/>
    </location>
</feature>
<feature type="zinc finger region" description="C3H1-type" evidence="4">
    <location>
        <begin position="263"/>
        <end position="290"/>
    </location>
</feature>
<evidence type="ECO:0000256" key="2">
    <source>
        <dbReference type="ARBA" id="ARBA00022771"/>
    </source>
</evidence>
<feature type="compositionally biased region" description="Basic and acidic residues" evidence="5">
    <location>
        <begin position="14"/>
        <end position="32"/>
    </location>
</feature>
<feature type="compositionally biased region" description="Basic and acidic residues" evidence="5">
    <location>
        <begin position="41"/>
        <end position="55"/>
    </location>
</feature>
<dbReference type="Proteomes" id="UP001454036">
    <property type="component" value="Unassembled WGS sequence"/>
</dbReference>
<name>A0AAV3Q6R2_LITER</name>
<feature type="domain" description="C3H1-type" evidence="6">
    <location>
        <begin position="313"/>
        <end position="339"/>
    </location>
</feature>
<feature type="compositionally biased region" description="Basic and acidic residues" evidence="5">
    <location>
        <begin position="338"/>
        <end position="354"/>
    </location>
</feature>
<feature type="zinc finger region" description="C3H1-type" evidence="4">
    <location>
        <begin position="313"/>
        <end position="339"/>
    </location>
</feature>
<evidence type="ECO:0000256" key="4">
    <source>
        <dbReference type="PROSITE-ProRule" id="PRU00723"/>
    </source>
</evidence>
<feature type="region of interest" description="Disordered" evidence="5">
    <location>
        <begin position="338"/>
        <end position="376"/>
    </location>
</feature>
<dbReference type="InterPro" id="IPR041367">
    <property type="entry name" value="Znf-CCCH_4"/>
</dbReference>
<dbReference type="Gene3D" id="4.10.1000.10">
    <property type="entry name" value="Zinc finger, CCCH-type"/>
    <property type="match status" value="1"/>
</dbReference>
<feature type="compositionally biased region" description="Basic and acidic residues" evidence="5">
    <location>
        <begin position="223"/>
        <end position="241"/>
    </location>
</feature>
<keyword evidence="1 4" id="KW-0479">Metal-binding</keyword>
<dbReference type="PANTHER" id="PTHR36886:SF8">
    <property type="entry name" value="ZINC FINGER CCCH DOMAIN-CONTAINING PROTEIN 38"/>
    <property type="match status" value="1"/>
</dbReference>
<dbReference type="SMART" id="SM00356">
    <property type="entry name" value="ZnF_C3H1"/>
    <property type="match status" value="3"/>
</dbReference>
<feature type="compositionally biased region" description="Polar residues" evidence="5">
    <location>
        <begin position="453"/>
        <end position="469"/>
    </location>
</feature>
<dbReference type="Gene3D" id="3.30.1370.210">
    <property type="match status" value="1"/>
</dbReference>
<feature type="region of interest" description="Disordered" evidence="5">
    <location>
        <begin position="222"/>
        <end position="241"/>
    </location>
</feature>
<feature type="compositionally biased region" description="Basic residues" evidence="5">
    <location>
        <begin position="141"/>
        <end position="151"/>
    </location>
</feature>
<feature type="zinc finger region" description="C3H1-type" evidence="4">
    <location>
        <begin position="184"/>
        <end position="211"/>
    </location>
</feature>
<keyword evidence="8" id="KW-1185">Reference proteome</keyword>
<sequence length="833" mass="94095">MRDSGRRRGSVSDVVHKDIPPYTDRGRYHEYSDLPQNNLSRPRDHSRWSSLEEKGDAIVKDKIDAAGTRERLHNSSYYKSVSPGFDGLEKQKWSNTPDKQWTQPHRYGERRRSRSRGLEKSRSRSPGWGRGRNRVRDSSRSRSRSRSRSKGSIRGQSRSRSPFYDQGPESHCSHRWNDRKSGHGRSSQTCKDFVAGLCRRGSQCRFPHSDNVLRDDEPVDSDIAGRWKGKQEPGHGSKYHYDKAADKFSDTYYGENEPSRGRARGAVTCRDFVKGNCRYGESCRFSHTDENNNVDRSIGNVPVERDHRHNSNNAGRTLCKYFLAGNCRRDNCRFSHDTPRSGELRDRIHDKSEGETMGTLDELNAPLRDEPEKSVNSRRISKWGPIVDADMDLSEDVFVGRRGDDRWGHSEEDETKSCEHDIKGLNRDNYHSDNGTNDENIIRMVADKATVVENSPGESQPNQTNAEFRSQSEDKHAPHIPNQNLGGEAVQHYLSSPSANPHLSMSSGTHQYQEMAEHNRGPALESGVLYEIMGCRNSNGESANQEIESTFCDKGQQMFSPIPNALKVDLNESAHVVYPSNMNLQINCLQSTIQHMPEPCAHSSFPVQAPNDQFTPLNTLPIHVSSVQSLPAVDVAKSFLADCQQNYSNSTRSLDQLPVLKNDRKARELLSSLSMINPQLSTLHQSANSKVENDDSEENPHASTQELEVVDNDEKLNMSSKTEADNNCSNRADDQTKGEVGNTNKDEKAIRLFKNALVDLVKDILKPKWKEGKMSREVHKSVVKKVVDKVTVTIQAEHVPNTQEKIEQYLSSNRPKISKLVQAYAERSLKTGS</sequence>
<dbReference type="AlphaFoldDB" id="A0AAV3Q6R2"/>
<feature type="compositionally biased region" description="Polar residues" evidence="5">
    <location>
        <begin position="93"/>
        <end position="103"/>
    </location>
</feature>
<dbReference type="Pfam" id="PF14608">
    <property type="entry name" value="zf-CCCH_2"/>
    <property type="match status" value="1"/>
</dbReference>
<feature type="compositionally biased region" description="Polar residues" evidence="5">
    <location>
        <begin position="493"/>
        <end position="512"/>
    </location>
</feature>
<dbReference type="InterPro" id="IPR036855">
    <property type="entry name" value="Znf_CCCH_sf"/>
</dbReference>
<proteinExistence type="predicted"/>
<feature type="compositionally biased region" description="Polar residues" evidence="5">
    <location>
        <begin position="717"/>
        <end position="730"/>
    </location>
</feature>
<evidence type="ECO:0000256" key="3">
    <source>
        <dbReference type="ARBA" id="ARBA00022833"/>
    </source>
</evidence>
<keyword evidence="2 4" id="KW-0863">Zinc-finger</keyword>
<dbReference type="InterPro" id="IPR000571">
    <property type="entry name" value="Znf_CCCH"/>
</dbReference>
<dbReference type="Pfam" id="PF18044">
    <property type="entry name" value="zf-CCCH_4"/>
    <property type="match status" value="1"/>
</dbReference>
<feature type="domain" description="C3H1-type" evidence="6">
    <location>
        <begin position="184"/>
        <end position="211"/>
    </location>
</feature>
<gene>
    <name evidence="7" type="ORF">LIER_15073</name>
</gene>
<dbReference type="SUPFAM" id="SSF90229">
    <property type="entry name" value="CCCH zinc finger"/>
    <property type="match status" value="1"/>
</dbReference>
<dbReference type="PROSITE" id="PS50103">
    <property type="entry name" value="ZF_C3H1"/>
    <property type="match status" value="3"/>
</dbReference>
<dbReference type="GO" id="GO:0008270">
    <property type="term" value="F:zinc ion binding"/>
    <property type="evidence" value="ECO:0007669"/>
    <property type="project" value="UniProtKB-KW"/>
</dbReference>
<evidence type="ECO:0000313" key="8">
    <source>
        <dbReference type="Proteomes" id="UP001454036"/>
    </source>
</evidence>
<organism evidence="7 8">
    <name type="scientific">Lithospermum erythrorhizon</name>
    <name type="common">Purple gromwell</name>
    <name type="synonym">Lithospermum officinale var. erythrorhizon</name>
    <dbReference type="NCBI Taxonomy" id="34254"/>
    <lineage>
        <taxon>Eukaryota</taxon>
        <taxon>Viridiplantae</taxon>
        <taxon>Streptophyta</taxon>
        <taxon>Embryophyta</taxon>
        <taxon>Tracheophyta</taxon>
        <taxon>Spermatophyta</taxon>
        <taxon>Magnoliopsida</taxon>
        <taxon>eudicotyledons</taxon>
        <taxon>Gunneridae</taxon>
        <taxon>Pentapetalae</taxon>
        <taxon>asterids</taxon>
        <taxon>lamiids</taxon>
        <taxon>Boraginales</taxon>
        <taxon>Boraginaceae</taxon>
        <taxon>Boraginoideae</taxon>
        <taxon>Lithospermeae</taxon>
        <taxon>Lithospermum</taxon>
    </lineage>
</organism>
<feature type="region of interest" description="Disordered" evidence="5">
    <location>
        <begin position="77"/>
        <end position="187"/>
    </location>
</feature>
<accession>A0AAV3Q6R2</accession>
<dbReference type="InterPro" id="IPR052650">
    <property type="entry name" value="Zinc_finger_CCCH"/>
</dbReference>
<dbReference type="EMBL" id="BAABME010003213">
    <property type="protein sequence ID" value="GAA0157917.1"/>
    <property type="molecule type" value="Genomic_DNA"/>
</dbReference>
<feature type="region of interest" description="Disordered" evidence="5">
    <location>
        <begin position="684"/>
        <end position="742"/>
    </location>
</feature>
<evidence type="ECO:0000256" key="5">
    <source>
        <dbReference type="SAM" id="MobiDB-lite"/>
    </source>
</evidence>
<protein>
    <recommendedName>
        <fullName evidence="6">C3H1-type domain-containing protein</fullName>
    </recommendedName>
</protein>
<feature type="compositionally biased region" description="Basic and acidic residues" evidence="5">
    <location>
        <begin position="405"/>
        <end position="431"/>
    </location>
</feature>
<evidence type="ECO:0000259" key="6">
    <source>
        <dbReference type="PROSITE" id="PS50103"/>
    </source>
</evidence>
<evidence type="ECO:0000313" key="7">
    <source>
        <dbReference type="EMBL" id="GAA0157917.1"/>
    </source>
</evidence>
<keyword evidence="3 4" id="KW-0862">Zinc</keyword>
<evidence type="ECO:0000256" key="1">
    <source>
        <dbReference type="ARBA" id="ARBA00022723"/>
    </source>
</evidence>
<feature type="region of interest" description="Disordered" evidence="5">
    <location>
        <begin position="1"/>
        <end position="55"/>
    </location>
</feature>
<feature type="region of interest" description="Disordered" evidence="5">
    <location>
        <begin position="453"/>
        <end position="518"/>
    </location>
</feature>
<comment type="caution">
    <text evidence="7">The sequence shown here is derived from an EMBL/GenBank/DDBJ whole genome shotgun (WGS) entry which is preliminary data.</text>
</comment>
<reference evidence="7 8" key="1">
    <citation type="submission" date="2024-01" db="EMBL/GenBank/DDBJ databases">
        <title>The complete chloroplast genome sequence of Lithospermum erythrorhizon: insights into the phylogenetic relationship among Boraginaceae species and the maternal lineages of purple gromwells.</title>
        <authorList>
            <person name="Okada T."/>
            <person name="Watanabe K."/>
        </authorList>
    </citation>
    <scope>NUCLEOTIDE SEQUENCE [LARGE SCALE GENOMIC DNA]</scope>
</reference>
<feature type="compositionally biased region" description="Basic and acidic residues" evidence="5">
    <location>
        <begin position="171"/>
        <end position="181"/>
    </location>
</feature>